<name>A0A1D7VJL1_9ACTN</name>
<dbReference type="Pfam" id="PF01337">
    <property type="entry name" value="Barstar"/>
    <property type="match status" value="1"/>
</dbReference>
<protein>
    <recommendedName>
        <fullName evidence="2">Barstar (barnase inhibitor) domain-containing protein</fullName>
    </recommendedName>
</protein>
<dbReference type="Gene3D" id="3.30.370.10">
    <property type="entry name" value="Barstar-like"/>
    <property type="match status" value="1"/>
</dbReference>
<dbReference type="Proteomes" id="UP000094094">
    <property type="component" value="Chromosome"/>
</dbReference>
<dbReference type="CDD" id="cd05141">
    <property type="entry name" value="Barstar_evA4336-like"/>
    <property type="match status" value="1"/>
</dbReference>
<feature type="domain" description="Barstar (barnase inhibitor)" evidence="2">
    <location>
        <begin position="46"/>
        <end position="137"/>
    </location>
</feature>
<keyword evidence="4" id="KW-1185">Reference proteome</keyword>
<evidence type="ECO:0000256" key="1">
    <source>
        <dbReference type="ARBA" id="ARBA00006845"/>
    </source>
</evidence>
<dbReference type="KEGG" id="slc:SL103_12230"/>
<comment type="similarity">
    <text evidence="1">Belongs to the barstar family.</text>
</comment>
<sequence length="158" mass="16889">MTEPVPRPLVAVLDGSTPPGVLTWPADRPVADALAAARDAGWTGAVLELADVTDKAAFMERCAGALRLPEWFGRNWDALADCLTDLSWCPAGRGRLLVVTGWQGYAAAAPDDWSVVESILADAVGHWRDTDTGLAVIMARGRPRKGEQRPDQGRCPAT</sequence>
<dbReference type="InterPro" id="IPR035905">
    <property type="entry name" value="Barstar-like_sf"/>
</dbReference>
<proteinExistence type="inferred from homology"/>
<dbReference type="SUPFAM" id="SSF52038">
    <property type="entry name" value="Barstar-related"/>
    <property type="match status" value="1"/>
</dbReference>
<dbReference type="AlphaFoldDB" id="A0A1D7VJL1"/>
<organism evidence="3 4">
    <name type="scientific">Streptomyces lydicus</name>
    <dbReference type="NCBI Taxonomy" id="47763"/>
    <lineage>
        <taxon>Bacteria</taxon>
        <taxon>Bacillati</taxon>
        <taxon>Actinomycetota</taxon>
        <taxon>Actinomycetes</taxon>
        <taxon>Kitasatosporales</taxon>
        <taxon>Streptomycetaceae</taxon>
        <taxon>Streptomyces</taxon>
    </lineage>
</organism>
<dbReference type="InterPro" id="IPR000468">
    <property type="entry name" value="Barstar"/>
</dbReference>
<evidence type="ECO:0000313" key="3">
    <source>
        <dbReference type="EMBL" id="AOP46917.1"/>
    </source>
</evidence>
<evidence type="ECO:0000259" key="2">
    <source>
        <dbReference type="Pfam" id="PF01337"/>
    </source>
</evidence>
<dbReference type="OrthoDB" id="5184890at2"/>
<gene>
    <name evidence="3" type="ORF">SL103_12230</name>
</gene>
<dbReference type="RefSeq" id="WP_069568881.1">
    <property type="nucleotide sequence ID" value="NZ_CP017157.1"/>
</dbReference>
<dbReference type="EMBL" id="CP017157">
    <property type="protein sequence ID" value="AOP46917.1"/>
    <property type="molecule type" value="Genomic_DNA"/>
</dbReference>
<reference evidence="3 4" key="1">
    <citation type="submission" date="2016-09" db="EMBL/GenBank/DDBJ databases">
        <title>Complete genome sequencing of Streptomyces lydicus 103 and metabolic pathways analysis of antibiotic biosynthesis.</title>
        <authorList>
            <person name="Jia N."/>
            <person name="Ding M.-Z."/>
            <person name="Gao F."/>
            <person name="Yuan Y.-J."/>
        </authorList>
    </citation>
    <scope>NUCLEOTIDE SEQUENCE [LARGE SCALE GENOMIC DNA]</scope>
    <source>
        <strain evidence="3 4">103</strain>
    </source>
</reference>
<evidence type="ECO:0000313" key="4">
    <source>
        <dbReference type="Proteomes" id="UP000094094"/>
    </source>
</evidence>
<accession>A0A1D7VJL1</accession>